<feature type="compositionally biased region" description="Basic and acidic residues" evidence="1">
    <location>
        <begin position="46"/>
        <end position="56"/>
    </location>
</feature>
<sequence length="115" mass="12547">MYALSLSSSLGSTTTIQKQVACTNPGDPWVICTVNVLTSCIIPEISRSEDDDRAHNVPEGVPDSDEHEHDEELKPSLDDIQPVLSLQTADDVDLEMDADLQEHVEALDEGLTTQT</sequence>
<reference evidence="2" key="1">
    <citation type="submission" date="2022-01" db="EMBL/GenBank/DDBJ databases">
        <title>Comparative genomics reveals a dynamic genome evolution in the ectomycorrhizal milk-cap (Lactarius) mushrooms.</title>
        <authorList>
            <consortium name="DOE Joint Genome Institute"/>
            <person name="Lebreton A."/>
            <person name="Tang N."/>
            <person name="Kuo A."/>
            <person name="LaButti K."/>
            <person name="Drula E."/>
            <person name="Barry K."/>
            <person name="Clum A."/>
            <person name="Lipzen A."/>
            <person name="Mousain D."/>
            <person name="Ng V."/>
            <person name="Wang R."/>
            <person name="Wang X."/>
            <person name="Dai Y."/>
            <person name="Henrissat B."/>
            <person name="Grigoriev I.V."/>
            <person name="Guerin-Laguette A."/>
            <person name="Yu F."/>
            <person name="Martin F.M."/>
        </authorList>
    </citation>
    <scope>NUCLEOTIDE SEQUENCE</scope>
    <source>
        <strain evidence="2">QP</strain>
    </source>
</reference>
<proteinExistence type="predicted"/>
<evidence type="ECO:0000313" key="3">
    <source>
        <dbReference type="Proteomes" id="UP001201163"/>
    </source>
</evidence>
<evidence type="ECO:0000256" key="1">
    <source>
        <dbReference type="SAM" id="MobiDB-lite"/>
    </source>
</evidence>
<dbReference type="Proteomes" id="UP001201163">
    <property type="component" value="Unassembled WGS sequence"/>
</dbReference>
<dbReference type="AlphaFoldDB" id="A0AAD4LDS0"/>
<keyword evidence="3" id="KW-1185">Reference proteome</keyword>
<dbReference type="EMBL" id="JAKELL010000061">
    <property type="protein sequence ID" value="KAH8985705.1"/>
    <property type="molecule type" value="Genomic_DNA"/>
</dbReference>
<gene>
    <name evidence="2" type="ORF">EDB92DRAFT_1949740</name>
</gene>
<feature type="region of interest" description="Disordered" evidence="1">
    <location>
        <begin position="45"/>
        <end position="82"/>
    </location>
</feature>
<name>A0AAD4LDS0_9AGAM</name>
<comment type="caution">
    <text evidence="2">The sequence shown here is derived from an EMBL/GenBank/DDBJ whole genome shotgun (WGS) entry which is preliminary data.</text>
</comment>
<organism evidence="2 3">
    <name type="scientific">Lactarius akahatsu</name>
    <dbReference type="NCBI Taxonomy" id="416441"/>
    <lineage>
        <taxon>Eukaryota</taxon>
        <taxon>Fungi</taxon>
        <taxon>Dikarya</taxon>
        <taxon>Basidiomycota</taxon>
        <taxon>Agaricomycotina</taxon>
        <taxon>Agaricomycetes</taxon>
        <taxon>Russulales</taxon>
        <taxon>Russulaceae</taxon>
        <taxon>Lactarius</taxon>
    </lineage>
</organism>
<protein>
    <submittedName>
        <fullName evidence="2">Uncharacterized protein</fullName>
    </submittedName>
</protein>
<accession>A0AAD4LDS0</accession>
<feature type="compositionally biased region" description="Basic and acidic residues" evidence="1">
    <location>
        <begin position="64"/>
        <end position="77"/>
    </location>
</feature>
<evidence type="ECO:0000313" key="2">
    <source>
        <dbReference type="EMBL" id="KAH8985705.1"/>
    </source>
</evidence>